<evidence type="ECO:0000256" key="3">
    <source>
        <dbReference type="ARBA" id="ARBA00030516"/>
    </source>
</evidence>
<evidence type="ECO:0000313" key="4">
    <source>
        <dbReference type="Proteomes" id="UP000887566"/>
    </source>
</evidence>
<comment type="similarity">
    <text evidence="1">Belongs to the TRM112 family.</text>
</comment>
<organism evidence="4 5">
    <name type="scientific">Plectus sambesii</name>
    <dbReference type="NCBI Taxonomy" id="2011161"/>
    <lineage>
        <taxon>Eukaryota</taxon>
        <taxon>Metazoa</taxon>
        <taxon>Ecdysozoa</taxon>
        <taxon>Nematoda</taxon>
        <taxon>Chromadorea</taxon>
        <taxon>Plectida</taxon>
        <taxon>Plectina</taxon>
        <taxon>Plectoidea</taxon>
        <taxon>Plectidae</taxon>
        <taxon>Plectus</taxon>
    </lineage>
</organism>
<sequence>MKLLTHNFLSSKFLKGVTTGYPLLLVATQKEVKEHEFNADFVKRMLPKVDYTACRTAAESIGEAEGLPTEVGDMWEENEDFLRKLHRVLLEVEVTEGELQCPESGRKFPIKNGIPNMLANEDEVE</sequence>
<dbReference type="GO" id="GO:0030488">
    <property type="term" value="P:tRNA methylation"/>
    <property type="evidence" value="ECO:0007669"/>
    <property type="project" value="TreeGrafter"/>
</dbReference>
<dbReference type="InterPro" id="IPR005651">
    <property type="entry name" value="Trm112-like"/>
</dbReference>
<evidence type="ECO:0000256" key="1">
    <source>
        <dbReference type="ARBA" id="ARBA00007980"/>
    </source>
</evidence>
<dbReference type="CDD" id="cd21089">
    <property type="entry name" value="Trm112-like"/>
    <property type="match status" value="1"/>
</dbReference>
<dbReference type="WBParaSite" id="PSAMB.scaffold6335size9705.g28314.t1">
    <property type="protein sequence ID" value="PSAMB.scaffold6335size9705.g28314.t1"/>
    <property type="gene ID" value="PSAMB.scaffold6335size9705.g28314"/>
</dbReference>
<dbReference type="PANTHER" id="PTHR12773:SF0">
    <property type="entry name" value="MULTIFUNCTIONAL METHYLTRANSFERASE SUBUNIT TRM112-LIKE PROTEIN"/>
    <property type="match status" value="1"/>
</dbReference>
<dbReference type="Proteomes" id="UP000887566">
    <property type="component" value="Unplaced"/>
</dbReference>
<dbReference type="Gene3D" id="2.20.25.10">
    <property type="match status" value="1"/>
</dbReference>
<evidence type="ECO:0000313" key="5">
    <source>
        <dbReference type="WBParaSite" id="PSAMB.scaffold358size54778.g5051.t1"/>
    </source>
</evidence>
<dbReference type="WBParaSite" id="PSAMB.scaffold358size54778.g5051.t1">
    <property type="protein sequence ID" value="PSAMB.scaffold358size54778.g5051.t1"/>
    <property type="gene ID" value="PSAMB.scaffold358size54778.g5051"/>
</dbReference>
<proteinExistence type="inferred from homology"/>
<dbReference type="AlphaFoldDB" id="A0A914WA77"/>
<dbReference type="SUPFAM" id="SSF158997">
    <property type="entry name" value="Trm112p-like"/>
    <property type="match status" value="1"/>
</dbReference>
<dbReference type="Pfam" id="PF03966">
    <property type="entry name" value="Trm112p"/>
    <property type="match status" value="1"/>
</dbReference>
<evidence type="ECO:0000256" key="2">
    <source>
        <dbReference type="ARBA" id="ARBA00019989"/>
    </source>
</evidence>
<name>A0A914WA77_9BILA</name>
<accession>A0A914WA77</accession>
<dbReference type="GO" id="GO:0046982">
    <property type="term" value="F:protein heterodimerization activity"/>
    <property type="evidence" value="ECO:0007669"/>
    <property type="project" value="InterPro"/>
</dbReference>
<reference evidence="5 6" key="1">
    <citation type="submission" date="2022-11" db="UniProtKB">
        <authorList>
            <consortium name="WormBaseParasite"/>
        </authorList>
    </citation>
    <scope>IDENTIFICATION</scope>
</reference>
<evidence type="ECO:0000313" key="6">
    <source>
        <dbReference type="WBParaSite" id="PSAMB.scaffold6335size9705.g28314.t1"/>
    </source>
</evidence>
<keyword evidence="4" id="KW-1185">Reference proteome</keyword>
<dbReference type="PANTHER" id="PTHR12773">
    <property type="entry name" value="UPF0315 PROTEIN-RELATED"/>
    <property type="match status" value="1"/>
</dbReference>
<protein>
    <recommendedName>
        <fullName evidence="2">Multifunctional methyltransferase subunit TRM112-like protein</fullName>
    </recommendedName>
    <alternativeName>
        <fullName evidence="3">tRNA methyltransferase 112 homolog</fullName>
    </alternativeName>
</protein>
<dbReference type="InterPro" id="IPR039127">
    <property type="entry name" value="Trm112"/>
</dbReference>
<dbReference type="GO" id="GO:0070476">
    <property type="term" value="P:rRNA (guanine-N7)-methylation"/>
    <property type="evidence" value="ECO:0007669"/>
    <property type="project" value="TreeGrafter"/>
</dbReference>